<dbReference type="AlphaFoldDB" id="A0A8X6HK62"/>
<evidence type="ECO:0000313" key="2">
    <source>
        <dbReference type="Proteomes" id="UP000887116"/>
    </source>
</evidence>
<sequence length="341" mass="40913">MCLVTIVTRFYNEYELKRLMYCCDEDSREQVIREKLPIPVTNQNEVVALMKPVEFEIFNWFTDHRGIFTVEQEWALQFCWDLDGTINRTKTADSIIHSDCLDEKTRLVLACQYLPCRNAISFFNDLHLSTRMLFLEEYLMENGNRNIHEKNVEKLIRKRISRPFLWTSVSLQSGLLDNKPTEYRESLLEYVFEDTHEVHIARFCLSRLSADQREALFILHPLKILRIYLLRPYQKLFLDMANRVCHHLSGNQFHYLLHIIICQKIVARWNDFDYVNLLRQFWQNSIDYLKEIVDGTEIFEIMKEILNNRFPANKVPRYFLLHEMDVYENANACKEMTSTLW</sequence>
<proteinExistence type="predicted"/>
<evidence type="ECO:0000313" key="1">
    <source>
        <dbReference type="EMBL" id="GFR25154.1"/>
    </source>
</evidence>
<protein>
    <submittedName>
        <fullName evidence="1">Uncharacterized protein</fullName>
    </submittedName>
</protein>
<gene>
    <name evidence="1" type="primary">NCL1_45509</name>
    <name evidence="1" type="ORF">TNCT_289521</name>
</gene>
<dbReference type="Proteomes" id="UP000887116">
    <property type="component" value="Unassembled WGS sequence"/>
</dbReference>
<keyword evidence="2" id="KW-1185">Reference proteome</keyword>
<organism evidence="1 2">
    <name type="scientific">Trichonephila clavata</name>
    <name type="common">Joro spider</name>
    <name type="synonym">Nephila clavata</name>
    <dbReference type="NCBI Taxonomy" id="2740835"/>
    <lineage>
        <taxon>Eukaryota</taxon>
        <taxon>Metazoa</taxon>
        <taxon>Ecdysozoa</taxon>
        <taxon>Arthropoda</taxon>
        <taxon>Chelicerata</taxon>
        <taxon>Arachnida</taxon>
        <taxon>Araneae</taxon>
        <taxon>Araneomorphae</taxon>
        <taxon>Entelegynae</taxon>
        <taxon>Araneoidea</taxon>
        <taxon>Nephilidae</taxon>
        <taxon>Trichonephila</taxon>
    </lineage>
</organism>
<dbReference type="EMBL" id="BMAO01018671">
    <property type="protein sequence ID" value="GFR25154.1"/>
    <property type="molecule type" value="Genomic_DNA"/>
</dbReference>
<accession>A0A8X6HK62</accession>
<name>A0A8X6HK62_TRICU</name>
<dbReference type="OrthoDB" id="10337605at2759"/>
<reference evidence="1" key="1">
    <citation type="submission" date="2020-07" db="EMBL/GenBank/DDBJ databases">
        <title>Multicomponent nature underlies the extraordinary mechanical properties of spider dragline silk.</title>
        <authorList>
            <person name="Kono N."/>
            <person name="Nakamura H."/>
            <person name="Mori M."/>
            <person name="Yoshida Y."/>
            <person name="Ohtoshi R."/>
            <person name="Malay A.D."/>
            <person name="Moran D.A.P."/>
            <person name="Tomita M."/>
            <person name="Numata K."/>
            <person name="Arakawa K."/>
        </authorList>
    </citation>
    <scope>NUCLEOTIDE SEQUENCE</scope>
</reference>
<comment type="caution">
    <text evidence="1">The sequence shown here is derived from an EMBL/GenBank/DDBJ whole genome shotgun (WGS) entry which is preliminary data.</text>
</comment>